<dbReference type="RefSeq" id="WP_312641728.1">
    <property type="nucleotide sequence ID" value="NZ_CP116967.1"/>
</dbReference>
<evidence type="ECO:0000256" key="1">
    <source>
        <dbReference type="ARBA" id="ARBA00022801"/>
    </source>
</evidence>
<evidence type="ECO:0000313" key="3">
    <source>
        <dbReference type="EMBL" id="WNM57352.1"/>
    </source>
</evidence>
<dbReference type="Gene3D" id="3.40.720.10">
    <property type="entry name" value="Alkaline Phosphatase, subunit A"/>
    <property type="match status" value="2"/>
</dbReference>
<evidence type="ECO:0000313" key="4">
    <source>
        <dbReference type="Proteomes" id="UP001302719"/>
    </source>
</evidence>
<gene>
    <name evidence="3" type="ORF">PP769_15450</name>
</gene>
<dbReference type="AlphaFoldDB" id="A0AA96GAA5"/>
<dbReference type="PANTHER" id="PTHR31956:SF1">
    <property type="entry name" value="NON-SPECIFIC PHOSPHOLIPASE C1"/>
    <property type="match status" value="1"/>
</dbReference>
<dbReference type="EMBL" id="CP116967">
    <property type="protein sequence ID" value="WNM57352.1"/>
    <property type="molecule type" value="Genomic_DNA"/>
</dbReference>
<dbReference type="SUPFAM" id="SSF53649">
    <property type="entry name" value="Alkaline phosphatase-like"/>
    <property type="match status" value="1"/>
</dbReference>
<protein>
    <submittedName>
        <fullName evidence="3">Alkaline phosphatase family protein</fullName>
    </submittedName>
</protein>
<dbReference type="Pfam" id="PF04185">
    <property type="entry name" value="Phosphoesterase"/>
    <property type="match status" value="1"/>
</dbReference>
<proteinExistence type="predicted"/>
<evidence type="ECO:0000256" key="2">
    <source>
        <dbReference type="SAM" id="MobiDB-lite"/>
    </source>
</evidence>
<dbReference type="KEGG" id="nall:PP769_15450"/>
<dbReference type="PANTHER" id="PTHR31956">
    <property type="entry name" value="NON-SPECIFIC PHOSPHOLIPASE C4-RELATED"/>
    <property type="match status" value="1"/>
</dbReference>
<keyword evidence="4" id="KW-1185">Reference proteome</keyword>
<feature type="region of interest" description="Disordered" evidence="2">
    <location>
        <begin position="785"/>
        <end position="819"/>
    </location>
</feature>
<name>A0AA96GAA5_9BACT</name>
<keyword evidence="1" id="KW-0378">Hydrolase</keyword>
<organism evidence="3 4">
    <name type="scientific">Candidatus Nitrospira allomarina</name>
    <dbReference type="NCBI Taxonomy" id="3020900"/>
    <lineage>
        <taxon>Bacteria</taxon>
        <taxon>Pseudomonadati</taxon>
        <taxon>Nitrospirota</taxon>
        <taxon>Nitrospiria</taxon>
        <taxon>Nitrospirales</taxon>
        <taxon>Nitrospiraceae</taxon>
        <taxon>Nitrospira</taxon>
    </lineage>
</organism>
<sequence>MANFDLVVGADVDGLNTISKQAFKAFYPKYFTGSEKPKNTKYVRVEYYIDKPPTFSLQSKATQPWQAEFALNFSSIKIRGYFVQAGANRDQKLHHDDFECTCVVDIGLRSIGTKTTIKMIKLTPNATIPASAKTLLTNGINKFLIGFKVPPITIPGIKFADQKYAVVGNCLLVAAAMKGVATFPASFRNLQPGRQFAYIGAPILNSVIGAGIKKFHITFRPKSGKLKSIALAVESARISIPTKGVQAATNLKLAMKTTIPLLHNIRLNVSCRVVGSVVGKNKQVLYKVVDVRNITINGLPTDWLPLISKPIINAIKHIFLKLLPPIPIANIPEQAINFNDLVNVVVQPTKLKFNNGKISKIKTINVFSDLTITQGVKPGKIGSADVKHVVVLMLENRSFDNLLGWLYEKEHNQPSRNIPESTPPTFAGLVANTYYNKDGTKKHYVTPQTKSFCTPNPDPEEQFRFMNEQIFGSKDMPKENEPATMIGFVQDYKNKSNKPEDIMSCYSPAQTPVLSGLARNFAVCDRWFASAPCQTWPNRSFVHAGTSCGRINNLDKSQDDNTPPNPMYYKNAKPIFEVFQHIGVSWKIYTDTLLPSLTRYQFAVQLLNPALQPNFRHIEDFENDAHKGTLPLYSFVEPKFMEVGDQKSKKVNSYHPPYNVAHGEAFVERIYKALQKNEDTWKNTLFIITFDEHGGCYDHEPPPWGAIRPDASPAQKEKYPFTFNRYGVRVPTILVSPFIEPGTVFRAPARGAEYDHTSILTTLLHWVDKKGVTKKDWMNSKRVQQAPRLDPVLTRSSPRTDKPQVAPPKNPGSCPEGNLPLDDIQRGLLAAQLMEQGVDYETAAKAISSIHTTAEIPDFLRCIPNLAL</sequence>
<dbReference type="InterPro" id="IPR007312">
    <property type="entry name" value="Phosphoesterase"/>
</dbReference>
<accession>A0AA96GAA5</accession>
<dbReference type="GO" id="GO:0009395">
    <property type="term" value="P:phospholipid catabolic process"/>
    <property type="evidence" value="ECO:0007669"/>
    <property type="project" value="TreeGrafter"/>
</dbReference>
<dbReference type="GO" id="GO:0042578">
    <property type="term" value="F:phosphoric ester hydrolase activity"/>
    <property type="evidence" value="ECO:0007669"/>
    <property type="project" value="UniProtKB-ARBA"/>
</dbReference>
<reference evidence="3 4" key="1">
    <citation type="submission" date="2023-01" db="EMBL/GenBank/DDBJ databases">
        <title>Cultivation and genomic characterization of new, ubiquitous marine nitrite-oxidizing bacteria from the Nitrospirales.</title>
        <authorList>
            <person name="Mueller A.J."/>
            <person name="Daebeler A."/>
            <person name="Herbold C.W."/>
            <person name="Kirkegaard R.H."/>
            <person name="Daims H."/>
        </authorList>
    </citation>
    <scope>NUCLEOTIDE SEQUENCE [LARGE SCALE GENOMIC DNA]</scope>
    <source>
        <strain evidence="3 4">VA</strain>
    </source>
</reference>
<dbReference type="InterPro" id="IPR017850">
    <property type="entry name" value="Alkaline_phosphatase_core_sf"/>
</dbReference>
<dbReference type="Proteomes" id="UP001302719">
    <property type="component" value="Chromosome"/>
</dbReference>